<dbReference type="PANTHER" id="PTHR46986">
    <property type="entry name" value="ENDORIBONUCLEASE YBEY, CHLOROPLASTIC"/>
    <property type="match status" value="1"/>
</dbReference>
<dbReference type="Gene3D" id="3.30.1240.10">
    <property type="match status" value="1"/>
</dbReference>
<evidence type="ECO:0000256" key="2">
    <source>
        <dbReference type="SAM" id="MobiDB-lite"/>
    </source>
</evidence>
<evidence type="ECO:0000313" key="5">
    <source>
        <dbReference type="Proteomes" id="UP001363151"/>
    </source>
</evidence>
<dbReference type="InterPro" id="IPR040618">
    <property type="entry name" value="Pre-Nudix"/>
</dbReference>
<dbReference type="InterPro" id="IPR036412">
    <property type="entry name" value="HAD-like_sf"/>
</dbReference>
<feature type="compositionally biased region" description="Low complexity" evidence="2">
    <location>
        <begin position="739"/>
        <end position="756"/>
    </location>
</feature>
<feature type="region of interest" description="Disordered" evidence="2">
    <location>
        <begin position="732"/>
        <end position="756"/>
    </location>
</feature>
<dbReference type="Gene3D" id="3.40.50.1000">
    <property type="entry name" value="HAD superfamily/HAD-like"/>
    <property type="match status" value="1"/>
</dbReference>
<dbReference type="EMBL" id="JBBJCI010000252">
    <property type="protein sequence ID" value="KAK7237330.1"/>
    <property type="molecule type" value="Genomic_DNA"/>
</dbReference>
<gene>
    <name evidence="4" type="primary">NUDT6</name>
    <name evidence="4" type="ORF">SO694_00096036</name>
</gene>
<feature type="domain" description="Nudix hydrolase" evidence="3">
    <location>
        <begin position="132"/>
        <end position="269"/>
    </location>
</feature>
<feature type="compositionally biased region" description="Basic residues" evidence="2">
    <location>
        <begin position="673"/>
        <end position="685"/>
    </location>
</feature>
<dbReference type="PROSITE" id="PS00893">
    <property type="entry name" value="NUDIX_BOX"/>
    <property type="match status" value="1"/>
</dbReference>
<evidence type="ECO:0000313" key="4">
    <source>
        <dbReference type="EMBL" id="KAK7237330.1"/>
    </source>
</evidence>
<name>A0ABR1FSA2_AURAN</name>
<dbReference type="InterPro" id="IPR023214">
    <property type="entry name" value="HAD_sf"/>
</dbReference>
<comment type="caution">
    <text evidence="4">The sequence shown here is derived from an EMBL/GenBank/DDBJ whole genome shotgun (WGS) entry which is preliminary data.</text>
</comment>
<dbReference type="NCBIfam" id="TIGR01484">
    <property type="entry name" value="HAD-SF-IIB"/>
    <property type="match status" value="1"/>
</dbReference>
<dbReference type="Gene3D" id="3.40.630.30">
    <property type="match status" value="1"/>
</dbReference>
<organism evidence="4 5">
    <name type="scientific">Aureococcus anophagefferens</name>
    <name type="common">Harmful bloom alga</name>
    <dbReference type="NCBI Taxonomy" id="44056"/>
    <lineage>
        <taxon>Eukaryota</taxon>
        <taxon>Sar</taxon>
        <taxon>Stramenopiles</taxon>
        <taxon>Ochrophyta</taxon>
        <taxon>Pelagophyceae</taxon>
        <taxon>Pelagomonadales</taxon>
        <taxon>Pelagomonadaceae</taxon>
        <taxon>Aureococcus</taxon>
    </lineage>
</organism>
<evidence type="ECO:0000259" key="3">
    <source>
        <dbReference type="PROSITE" id="PS51462"/>
    </source>
</evidence>
<dbReference type="Pfam" id="PF00293">
    <property type="entry name" value="NUDIX"/>
    <property type="match status" value="1"/>
</dbReference>
<dbReference type="Proteomes" id="UP001363151">
    <property type="component" value="Unassembled WGS sequence"/>
</dbReference>
<proteinExistence type="predicted"/>
<keyword evidence="5" id="KW-1185">Reference proteome</keyword>
<feature type="region of interest" description="Disordered" evidence="2">
    <location>
        <begin position="639"/>
        <end position="691"/>
    </location>
</feature>
<dbReference type="PRINTS" id="PR00119">
    <property type="entry name" value="CATATPASE"/>
</dbReference>
<dbReference type="CDD" id="cd04670">
    <property type="entry name" value="NUDIX_ASFGF2_Nudt6"/>
    <property type="match status" value="1"/>
</dbReference>
<dbReference type="SUPFAM" id="SSF55811">
    <property type="entry name" value="Nudix"/>
    <property type="match status" value="1"/>
</dbReference>
<dbReference type="InterPro" id="IPR000086">
    <property type="entry name" value="NUDIX_hydrolase_dom"/>
</dbReference>
<dbReference type="PROSITE" id="PS51462">
    <property type="entry name" value="NUDIX"/>
    <property type="match status" value="1"/>
</dbReference>
<evidence type="ECO:0000256" key="1">
    <source>
        <dbReference type="ARBA" id="ARBA00022801"/>
    </source>
</evidence>
<protein>
    <submittedName>
        <fullName evidence="4">8-hydroxy-dADP phosphatase</fullName>
    </submittedName>
</protein>
<dbReference type="InterPro" id="IPR006379">
    <property type="entry name" value="HAD-SF_hydro_IIB"/>
</dbReference>
<accession>A0ABR1FSA2</accession>
<sequence length="756" mass="79757">MATLLLLGRRAGAFVAPRCRVVAARREMTLMPRDEQTISPLPYKGVLYDLRGSSAAYTDVSVDDFAVRLGALERAWRDEAQLSGWVALPLALARFAEAAARRGFELHHAEGDSMVLYKWFGAGEDKVPPYGNTQVGCAGFVVNDKNEILVVKEWQSANDGADRVPSPNWKLPGGLADRGESFFECAARETLEETGVACRAVSVLGMWHRHGVRPWGKSDIYCVVRLEPLGPLAIDADPEEISDCKWYDAAAFAAEERHPLITKVLAEVYGLRRGDAVAGAFEPKCDFANLGVQWPGRDPYATYFPKVSGAKRLPARIRAGNNRWNGPARIRAVASDVDGTLLDSASVLHADNAAAIAACAAHPGLRFFLATGKCRAGALAALPAAVAEALPGGVFVNGLVVYDDGGAVVHERLLAGDVVADAVGFADGLGLDVVAYARDDLRTLAATRRTDELADVYHEPRPRVVDAVADAAAGANKLLLLADADVLAAARPALEKLLEGRAATTVALPTMLEVLPFGGSKREGVRAYLDHFGLDEGADLLAVGDGENDADMLRRAALGVAVGNAGAAAADAADVVVAPNDAGGAAQALYMAIALAKTATAKQVTTGEDFPPDVTTYFEYVITHSDGSRTLLSVKDVNGVKTSSSKKDDSGAPPARKKPIQPPLNLPLGAGWKAKRVRRRPKQIRRGAVDASFSQAVDATDASGVETATTVYTVVLDGQMYTQTEVQVGTGPVDVSKSATTAAPPDEEPAVAAEPA</sequence>
<dbReference type="Pfam" id="PF18290">
    <property type="entry name" value="Nudix_hydro"/>
    <property type="match status" value="1"/>
</dbReference>
<dbReference type="InterPro" id="IPR002036">
    <property type="entry name" value="YbeY"/>
</dbReference>
<dbReference type="InterPro" id="IPR020084">
    <property type="entry name" value="NUDIX_hydrolase_CS"/>
</dbReference>
<dbReference type="SUPFAM" id="SSF56784">
    <property type="entry name" value="HAD-like"/>
    <property type="match status" value="1"/>
</dbReference>
<dbReference type="Pfam" id="PF08282">
    <property type="entry name" value="Hydrolase_3"/>
    <property type="match status" value="1"/>
</dbReference>
<reference evidence="4 5" key="1">
    <citation type="submission" date="2024-03" db="EMBL/GenBank/DDBJ databases">
        <title>Aureococcus anophagefferens CCMP1851 and Kratosvirus quantuckense: Draft genome of a second virus-susceptible host strain in the model system.</title>
        <authorList>
            <person name="Chase E."/>
            <person name="Truchon A.R."/>
            <person name="Schepens W."/>
            <person name="Wilhelm S.W."/>
        </authorList>
    </citation>
    <scope>NUCLEOTIDE SEQUENCE [LARGE SCALE GENOMIC DNA]</scope>
    <source>
        <strain evidence="4 5">CCMP1851</strain>
    </source>
</reference>
<dbReference type="InterPro" id="IPR015797">
    <property type="entry name" value="NUDIX_hydrolase-like_dom_sf"/>
</dbReference>
<dbReference type="Gene3D" id="3.90.79.10">
    <property type="entry name" value="Nucleoside Triphosphate Pyrophosphohydrolase"/>
    <property type="match status" value="1"/>
</dbReference>
<keyword evidence="1" id="KW-0378">Hydrolase</keyword>
<dbReference type="PANTHER" id="PTHR46986:SF1">
    <property type="entry name" value="ENDORIBONUCLEASE YBEY, CHLOROPLASTIC"/>
    <property type="match status" value="1"/>
</dbReference>